<feature type="domain" description="CMP/dCMP-type deaminase" evidence="1">
    <location>
        <begin position="22"/>
        <end position="135"/>
    </location>
</feature>
<dbReference type="AlphaFoldDB" id="A0A231HCR4"/>
<dbReference type="InterPro" id="IPR002125">
    <property type="entry name" value="CMP_dCMP_dom"/>
</dbReference>
<dbReference type="PROSITE" id="PS51747">
    <property type="entry name" value="CYT_DCMP_DEAMINASES_2"/>
    <property type="match status" value="1"/>
</dbReference>
<accession>A0A231HCR4</accession>
<dbReference type="PANTHER" id="PTHR11079">
    <property type="entry name" value="CYTOSINE DEAMINASE FAMILY MEMBER"/>
    <property type="match status" value="1"/>
</dbReference>
<gene>
    <name evidence="2" type="primary">ribD_1</name>
    <name evidence="2" type="ORF">B7C42_01446</name>
</gene>
<dbReference type="RefSeq" id="WP_223273296.1">
    <property type="nucleotide sequence ID" value="NZ_NGAF01000002.1"/>
</dbReference>
<comment type="caution">
    <text evidence="2">The sequence shown here is derived from an EMBL/GenBank/DDBJ whole genome shotgun (WGS) entry which is preliminary data.</text>
</comment>
<dbReference type="Gene3D" id="3.40.140.10">
    <property type="entry name" value="Cytidine Deaminase, domain 2"/>
    <property type="match status" value="1"/>
</dbReference>
<proteinExistence type="predicted"/>
<dbReference type="GO" id="GO:0008835">
    <property type="term" value="F:diaminohydroxyphosphoribosylaminopyrimidine deaminase activity"/>
    <property type="evidence" value="ECO:0007669"/>
    <property type="project" value="TreeGrafter"/>
</dbReference>
<evidence type="ECO:0000259" key="1">
    <source>
        <dbReference type="PROSITE" id="PS51747"/>
    </source>
</evidence>
<dbReference type="EMBL" id="NGAF01000002">
    <property type="protein sequence ID" value="OXR46477.1"/>
    <property type="molecule type" value="Genomic_DNA"/>
</dbReference>
<keyword evidence="3" id="KW-1185">Reference proteome</keyword>
<evidence type="ECO:0000313" key="3">
    <source>
        <dbReference type="Proteomes" id="UP000215506"/>
    </source>
</evidence>
<dbReference type="PANTHER" id="PTHR11079:SF162">
    <property type="entry name" value="RIBOFLAVIN BIOSYNTHESIS PROTEIN PYRD, CHLOROPLASTIC"/>
    <property type="match status" value="1"/>
</dbReference>
<protein>
    <submittedName>
        <fullName evidence="2">Riboflavin biosynthesis protein RibD</fullName>
    </submittedName>
</protein>
<sequence>MTTESDAWESVESASRVPGRPGAHRFWMHHAIGLARLCPPSATAFSVGAVIVGPDGVELAHGYSRETEPKVHAEESALNKLGADPRLAQATLYSTLEPCSTRASVGRAPCADRILAAGIPRVVIAWREPRTFVENCVGVENLRDHGVEVIELPDLADEAMSMNRHLAL</sequence>
<dbReference type="SUPFAM" id="SSF53927">
    <property type="entry name" value="Cytidine deaminase-like"/>
    <property type="match status" value="1"/>
</dbReference>
<dbReference type="Proteomes" id="UP000215506">
    <property type="component" value="Unassembled WGS sequence"/>
</dbReference>
<organism evidence="2 3">
    <name type="scientific">Nocardia cerradoensis</name>
    <dbReference type="NCBI Taxonomy" id="85688"/>
    <lineage>
        <taxon>Bacteria</taxon>
        <taxon>Bacillati</taxon>
        <taxon>Actinomycetota</taxon>
        <taxon>Actinomycetes</taxon>
        <taxon>Mycobacteriales</taxon>
        <taxon>Nocardiaceae</taxon>
        <taxon>Nocardia</taxon>
    </lineage>
</organism>
<evidence type="ECO:0000313" key="2">
    <source>
        <dbReference type="EMBL" id="OXR46477.1"/>
    </source>
</evidence>
<dbReference type="InterPro" id="IPR016193">
    <property type="entry name" value="Cytidine_deaminase-like"/>
</dbReference>
<reference evidence="2 3" key="1">
    <citation type="submission" date="2017-07" db="EMBL/GenBank/DDBJ databases">
        <title>First draft Genome Sequence of Nocardia cerradoensis isolated from human infection.</title>
        <authorList>
            <person name="Carrasco G."/>
        </authorList>
    </citation>
    <scope>NUCLEOTIDE SEQUENCE [LARGE SCALE GENOMIC DNA]</scope>
    <source>
        <strain evidence="2 3">CNM20130759</strain>
    </source>
</reference>
<dbReference type="Pfam" id="PF18785">
    <property type="entry name" value="Inv-AAD"/>
    <property type="match status" value="1"/>
</dbReference>
<name>A0A231HCR4_9NOCA</name>